<evidence type="ECO:0000256" key="1">
    <source>
        <dbReference type="SAM" id="Phobius"/>
    </source>
</evidence>
<organism evidence="2 3">
    <name type="scientific">Kingella kingae</name>
    <dbReference type="NCBI Taxonomy" id="504"/>
    <lineage>
        <taxon>Bacteria</taxon>
        <taxon>Pseudomonadati</taxon>
        <taxon>Pseudomonadota</taxon>
        <taxon>Betaproteobacteria</taxon>
        <taxon>Neisseriales</taxon>
        <taxon>Neisseriaceae</taxon>
        <taxon>Kingella</taxon>
    </lineage>
</organism>
<name>A0AAX2J2T2_KINKI</name>
<evidence type="ECO:0008006" key="4">
    <source>
        <dbReference type="Google" id="ProtNLM"/>
    </source>
</evidence>
<dbReference type="AlphaFoldDB" id="A0AAX2J2T2"/>
<proteinExistence type="predicted"/>
<reference evidence="2 3" key="1">
    <citation type="submission" date="2018-06" db="EMBL/GenBank/DDBJ databases">
        <authorList>
            <consortium name="Pathogen Informatics"/>
            <person name="Doyle S."/>
        </authorList>
    </citation>
    <scope>NUCLEOTIDE SEQUENCE [LARGE SCALE GENOMIC DNA]</scope>
    <source>
        <strain evidence="2 3">NCTC10529</strain>
    </source>
</reference>
<accession>A0AAX2J2T2</accession>
<evidence type="ECO:0000313" key="3">
    <source>
        <dbReference type="Proteomes" id="UP000248598"/>
    </source>
</evidence>
<keyword evidence="1" id="KW-0812">Transmembrane</keyword>
<dbReference type="Proteomes" id="UP000248598">
    <property type="component" value="Chromosome 1"/>
</dbReference>
<keyword evidence="1" id="KW-0472">Membrane</keyword>
<dbReference type="EMBL" id="LS483426">
    <property type="protein sequence ID" value="SQH24506.1"/>
    <property type="molecule type" value="Genomic_DNA"/>
</dbReference>
<sequence length="88" mass="10261">MDLSSLIIVFTCVLILIIAIPTLYTLRKRERELGYPKQHETLADVQFLLEQNEEILAQSCFRRVTGGSYHQAKAYIAHIKRQKSQERK</sequence>
<dbReference type="RefSeq" id="WP_003788697.1">
    <property type="nucleotide sequence ID" value="NZ_CP091518.1"/>
</dbReference>
<protein>
    <recommendedName>
        <fullName evidence="4">Phage shock protein B</fullName>
    </recommendedName>
</protein>
<keyword evidence="1" id="KW-1133">Transmembrane helix</keyword>
<gene>
    <name evidence="2" type="ORF">NCTC10529_00692</name>
</gene>
<dbReference type="GeneID" id="93262003"/>
<feature type="transmembrane region" description="Helical" evidence="1">
    <location>
        <begin position="6"/>
        <end position="26"/>
    </location>
</feature>
<evidence type="ECO:0000313" key="2">
    <source>
        <dbReference type="EMBL" id="SQH24506.1"/>
    </source>
</evidence>